<dbReference type="GO" id="GO:0005471">
    <property type="term" value="F:ATP:ADP antiporter activity"/>
    <property type="evidence" value="ECO:0007669"/>
    <property type="project" value="UniProtKB-UniRule"/>
</dbReference>
<dbReference type="InterPro" id="IPR023395">
    <property type="entry name" value="MCP_dom_sf"/>
</dbReference>
<keyword evidence="7" id="KW-0677">Repeat</keyword>
<evidence type="ECO:0000256" key="9">
    <source>
        <dbReference type="ARBA" id="ARBA00022989"/>
    </source>
</evidence>
<evidence type="ECO:0000313" key="18">
    <source>
        <dbReference type="Proteomes" id="UP000030755"/>
    </source>
</evidence>
<dbReference type="InterPro" id="IPR002113">
    <property type="entry name" value="ADT_euk_type"/>
</dbReference>
<evidence type="ECO:0000256" key="10">
    <source>
        <dbReference type="ARBA" id="ARBA00023128"/>
    </source>
</evidence>
<comment type="catalytic activity">
    <reaction evidence="12">
        <text>ADP(in) + ATP(out) = ADP(out) + ATP(in)</text>
        <dbReference type="Rhea" id="RHEA:34999"/>
        <dbReference type="ChEBI" id="CHEBI:30616"/>
        <dbReference type="ChEBI" id="CHEBI:456216"/>
    </reaction>
    <physiologicalReaction direction="left-to-right" evidence="12">
        <dbReference type="Rhea" id="RHEA:35000"/>
    </physiologicalReaction>
</comment>
<dbReference type="InterPro" id="IPR002067">
    <property type="entry name" value="MCP"/>
</dbReference>
<evidence type="ECO:0000256" key="5">
    <source>
        <dbReference type="ARBA" id="ARBA00022449"/>
    </source>
</evidence>
<keyword evidence="11 14" id="KW-0472">Membrane</keyword>
<dbReference type="STRING" id="988480.A0A075AZ38"/>
<evidence type="ECO:0000256" key="14">
    <source>
        <dbReference type="PROSITE-ProRule" id="PRU00282"/>
    </source>
</evidence>
<dbReference type="EMBL" id="KE561016">
    <property type="protein sequence ID" value="EPZ33977.1"/>
    <property type="molecule type" value="Genomic_DNA"/>
</dbReference>
<accession>A0A075AZ38</accession>
<dbReference type="PRINTS" id="PR00927">
    <property type="entry name" value="ADPTRNSLCASE"/>
</dbReference>
<keyword evidence="8" id="KW-0999">Mitochondrion inner membrane</keyword>
<comment type="function">
    <text evidence="16">Catalyzes the exchange of ADP and ATP across the membrane.</text>
</comment>
<evidence type="ECO:0000256" key="3">
    <source>
        <dbReference type="ARBA" id="ARBA00011245"/>
    </source>
</evidence>
<evidence type="ECO:0000256" key="4">
    <source>
        <dbReference type="ARBA" id="ARBA00022448"/>
    </source>
</evidence>
<dbReference type="InterPro" id="IPR018108">
    <property type="entry name" value="MCP_transmembrane"/>
</dbReference>
<protein>
    <recommendedName>
        <fullName evidence="16">ADP/ATP translocase</fullName>
    </recommendedName>
    <alternativeName>
        <fullName evidence="16">ADP,ATP carrier protein</fullName>
    </alternativeName>
</protein>
<evidence type="ECO:0000256" key="1">
    <source>
        <dbReference type="ARBA" id="ARBA00004448"/>
    </source>
</evidence>
<comment type="similarity">
    <text evidence="2 15">Belongs to the mitochondrial carrier (TC 2.A.29) family.</text>
</comment>
<dbReference type="OrthoDB" id="270584at2759"/>
<dbReference type="GO" id="GO:0140021">
    <property type="term" value="P:mitochondrial ADP transmembrane transport"/>
    <property type="evidence" value="ECO:0007669"/>
    <property type="project" value="InterPro"/>
</dbReference>
<evidence type="ECO:0000313" key="17">
    <source>
        <dbReference type="EMBL" id="EPZ33977.1"/>
    </source>
</evidence>
<dbReference type="PROSITE" id="PS51257">
    <property type="entry name" value="PROKAR_LIPOPROTEIN"/>
    <property type="match status" value="1"/>
</dbReference>
<comment type="function">
    <text evidence="13">ADP:ATP antiporter that mediates import of ADP into the mitochondrial matrix for ATP synthesis, and export of ATP out to fuel the cell. Cycles between the cytoplasmic-open state (c-state) and the matrix-open state (m-state): operates by the alternating access mechanism with a single substrate-binding site intermittently exposed to either the cytosolic (c-state) or matrix (m-state) side of the inner mitochondrial membrane.</text>
</comment>
<evidence type="ECO:0000256" key="6">
    <source>
        <dbReference type="ARBA" id="ARBA00022692"/>
    </source>
</evidence>
<dbReference type="Gene3D" id="1.50.40.10">
    <property type="entry name" value="Mitochondrial carrier domain"/>
    <property type="match status" value="1"/>
</dbReference>
<comment type="caution">
    <text evidence="16">Lacks conserved residue(s) required for the propagation of feature annotation.</text>
</comment>
<proteinExistence type="inferred from homology"/>
<name>A0A075AZ38_ROZAC</name>
<evidence type="ECO:0000256" key="13">
    <source>
        <dbReference type="ARBA" id="ARBA00045250"/>
    </source>
</evidence>
<dbReference type="GO" id="GO:1990544">
    <property type="term" value="P:mitochondrial ATP transmembrane transport"/>
    <property type="evidence" value="ECO:0007669"/>
    <property type="project" value="InterPro"/>
</dbReference>
<feature type="transmembrane region" description="Helical" evidence="16">
    <location>
        <begin position="209"/>
        <end position="229"/>
    </location>
</feature>
<dbReference type="PANTHER" id="PTHR45635:SF14">
    <property type="entry name" value="ADP_ATP TRANSLOCASE"/>
    <property type="match status" value="1"/>
</dbReference>
<comment type="subunit">
    <text evidence="3 16">Monomer.</text>
</comment>
<comment type="subcellular location">
    <subcellularLocation>
        <location evidence="16">Membrane</location>
        <topology evidence="16">Multi-pass membrane protein</topology>
    </subcellularLocation>
    <subcellularLocation>
        <location evidence="1">Mitochondrion inner membrane</location>
        <topology evidence="1">Multi-pass membrane protein</topology>
    </subcellularLocation>
</comment>
<dbReference type="OMA" id="KFQELAW"/>
<organism evidence="17 18">
    <name type="scientific">Rozella allomycis (strain CSF55)</name>
    <dbReference type="NCBI Taxonomy" id="988480"/>
    <lineage>
        <taxon>Eukaryota</taxon>
        <taxon>Fungi</taxon>
        <taxon>Fungi incertae sedis</taxon>
        <taxon>Cryptomycota</taxon>
        <taxon>Cryptomycota incertae sedis</taxon>
        <taxon>Rozella</taxon>
    </lineage>
</organism>
<evidence type="ECO:0000256" key="12">
    <source>
        <dbReference type="ARBA" id="ARBA00024143"/>
    </source>
</evidence>
<gene>
    <name evidence="17" type="ORF">O9G_004382</name>
</gene>
<evidence type="ECO:0000256" key="15">
    <source>
        <dbReference type="RuleBase" id="RU000488"/>
    </source>
</evidence>
<feature type="repeat" description="Solcar" evidence="14">
    <location>
        <begin position="206"/>
        <end position="293"/>
    </location>
</feature>
<dbReference type="AlphaFoldDB" id="A0A075AZ38"/>
<feature type="transmembrane region" description="Helical" evidence="16">
    <location>
        <begin position="172"/>
        <end position="189"/>
    </location>
</feature>
<dbReference type="Proteomes" id="UP000030755">
    <property type="component" value="Unassembled WGS sequence"/>
</dbReference>
<dbReference type="PROSITE" id="PS50920">
    <property type="entry name" value="SOLCAR"/>
    <property type="match status" value="3"/>
</dbReference>
<feature type="repeat" description="Solcar" evidence="14">
    <location>
        <begin position="10"/>
        <end position="102"/>
    </location>
</feature>
<sequence length="297" mass="33537">MTIESTKRPHENLRHFLAGGISGACAETIVAPIERAKLLLQLQSVNSQLLKQSHYKGFFDVIKRIPKEQGFTSLWRGNGVNVVRYFFTQALNFSFKEKYQKLFHSEGETFYKFFFSNLAAGGLAGATSLCFVFPLDLARTKLALDIGKKESREYKGLADVIGAIYRKNGFRGLYNGFQISVVGIFFYRSVYFGGFDTAKTYLPPNPSLFLQWGAAQSVAMCSGLVAYPFDSVRRRMMMQSGKDKKLYTSGLQCFKTVIKEEGFRALYKGSIINMFRGTGGAIVLVCYEYLDRYLTFV</sequence>
<dbReference type="GO" id="GO:1901029">
    <property type="term" value="P:negative regulation of mitochondrial outer membrane permeabilization involved in apoptotic signaling pathway"/>
    <property type="evidence" value="ECO:0007669"/>
    <property type="project" value="TreeGrafter"/>
</dbReference>
<dbReference type="Pfam" id="PF00153">
    <property type="entry name" value="Mito_carr"/>
    <property type="match status" value="3"/>
</dbReference>
<dbReference type="PANTHER" id="PTHR45635">
    <property type="entry name" value="ADP,ATP CARRIER PROTEIN 1-RELATED-RELATED"/>
    <property type="match status" value="1"/>
</dbReference>
<keyword evidence="18" id="KW-1185">Reference proteome</keyword>
<dbReference type="PRINTS" id="PR00926">
    <property type="entry name" value="MITOCARRIER"/>
</dbReference>
<keyword evidence="6 14" id="KW-0812">Transmembrane</keyword>
<feature type="repeat" description="Solcar" evidence="14">
    <location>
        <begin position="112"/>
        <end position="201"/>
    </location>
</feature>
<dbReference type="SUPFAM" id="SSF103506">
    <property type="entry name" value="Mitochondrial carrier"/>
    <property type="match status" value="1"/>
</dbReference>
<evidence type="ECO:0000256" key="8">
    <source>
        <dbReference type="ARBA" id="ARBA00022792"/>
    </source>
</evidence>
<evidence type="ECO:0000256" key="16">
    <source>
        <dbReference type="RuleBase" id="RU368008"/>
    </source>
</evidence>
<keyword evidence="10" id="KW-0496">Mitochondrion</keyword>
<dbReference type="HOGENOM" id="CLU_015166_12_0_1"/>
<reference evidence="17 18" key="1">
    <citation type="journal article" date="2013" name="Curr. Biol.">
        <title>Shared signatures of parasitism and phylogenomics unite Cryptomycota and microsporidia.</title>
        <authorList>
            <person name="James T.Y."/>
            <person name="Pelin A."/>
            <person name="Bonen L."/>
            <person name="Ahrendt S."/>
            <person name="Sain D."/>
            <person name="Corradi N."/>
            <person name="Stajich J.E."/>
        </authorList>
    </citation>
    <scope>NUCLEOTIDE SEQUENCE [LARGE SCALE GENOMIC DNA]</scope>
    <source>
        <strain evidence="17 18">CSF55</strain>
    </source>
</reference>
<keyword evidence="4 15" id="KW-0813">Transport</keyword>
<evidence type="ECO:0000256" key="7">
    <source>
        <dbReference type="ARBA" id="ARBA00022737"/>
    </source>
</evidence>
<evidence type="ECO:0000256" key="11">
    <source>
        <dbReference type="ARBA" id="ARBA00023136"/>
    </source>
</evidence>
<keyword evidence="9 16" id="KW-1133">Transmembrane helix</keyword>
<keyword evidence="5" id="KW-0050">Antiport</keyword>
<dbReference type="GO" id="GO:0005743">
    <property type="term" value="C:mitochondrial inner membrane"/>
    <property type="evidence" value="ECO:0007669"/>
    <property type="project" value="UniProtKB-SubCell"/>
</dbReference>
<evidence type="ECO:0000256" key="2">
    <source>
        <dbReference type="ARBA" id="ARBA00006375"/>
    </source>
</evidence>